<evidence type="ECO:0000256" key="1">
    <source>
        <dbReference type="SAM" id="MobiDB-lite"/>
    </source>
</evidence>
<feature type="compositionally biased region" description="Polar residues" evidence="1">
    <location>
        <begin position="1"/>
        <end position="27"/>
    </location>
</feature>
<feature type="region of interest" description="Disordered" evidence="1">
    <location>
        <begin position="386"/>
        <end position="583"/>
    </location>
</feature>
<feature type="compositionally biased region" description="Polar residues" evidence="1">
    <location>
        <begin position="524"/>
        <end position="537"/>
    </location>
</feature>
<reference evidence="2" key="1">
    <citation type="journal article" date="2021" name="Nat. Commun.">
        <title>Genetic determinants of endophytism in the Arabidopsis root mycobiome.</title>
        <authorList>
            <person name="Mesny F."/>
            <person name="Miyauchi S."/>
            <person name="Thiergart T."/>
            <person name="Pickel B."/>
            <person name="Atanasova L."/>
            <person name="Karlsson M."/>
            <person name="Huettel B."/>
            <person name="Barry K.W."/>
            <person name="Haridas S."/>
            <person name="Chen C."/>
            <person name="Bauer D."/>
            <person name="Andreopoulos W."/>
            <person name="Pangilinan J."/>
            <person name="LaButti K."/>
            <person name="Riley R."/>
            <person name="Lipzen A."/>
            <person name="Clum A."/>
            <person name="Drula E."/>
            <person name="Henrissat B."/>
            <person name="Kohler A."/>
            <person name="Grigoriev I.V."/>
            <person name="Martin F.M."/>
            <person name="Hacquard S."/>
        </authorList>
    </citation>
    <scope>NUCLEOTIDE SEQUENCE</scope>
    <source>
        <strain evidence="2">MPI-CAGE-AT-0016</strain>
    </source>
</reference>
<feature type="compositionally biased region" description="Basic and acidic residues" evidence="1">
    <location>
        <begin position="507"/>
        <end position="516"/>
    </location>
</feature>
<dbReference type="Proteomes" id="UP000813385">
    <property type="component" value="Unassembled WGS sequence"/>
</dbReference>
<sequence>MSDSNENNAQQGSNARTNPGASSTVSTRAERALRRSQPDPAPAPRMDAPKTVAKRRRAPRRERGDPENEQPASKAKRPITMDDLLEDVSLRERENPMPRMKYEELVKKLDSRSSDWSQEDEQSSVEALEANPELLEAMEWRDTGMSATILRLWKACIFALDESPDFIVSGHIGLADRGAFQAGLLQDNLPYPLVVHPIWKRSVPRLRFALALVATCRAQMDNFQFPWSWSERKTVVDFIKSHNTTLHIAEIIKKAARDPDISEGTYFELLLTIAKRFKKVSNGQRREWEPHLMWVIDYEDIRELLSAIDSVNTNNIRTLLPTDIALELANKARSQRDIPSQGQLEELRRKSVLRQMYLTIQCDYRYQRNIYGDTSLFQEIVEDESPAPLSPDVASEHSVPDESELDKGPNNKSPVPEEEEVVDDDENRVSSPKTQNPVPEDEDEDDDDPVTTPKTPSPVPEEEDDDDDDGHVFFPDDIISPVRSEPDLPATLGVVSQPLNTADSEPEEKPLPRESSEPAAVQAPSPTTAPTQESPTPQAKEPALPQTQPTSFTLGVAKELPGPQGGVEIHPRLRDFPRNHERDESLFTEAWDLLRFRRRQ</sequence>
<dbReference type="AlphaFoldDB" id="A0A8K0X0I6"/>
<keyword evidence="3" id="KW-1185">Reference proteome</keyword>
<feature type="region of interest" description="Disordered" evidence="1">
    <location>
        <begin position="1"/>
        <end position="85"/>
    </location>
</feature>
<feature type="compositionally biased region" description="Basic and acidic residues" evidence="1">
    <location>
        <begin position="569"/>
        <end position="583"/>
    </location>
</feature>
<feature type="compositionally biased region" description="Basic and acidic residues" evidence="1">
    <location>
        <begin position="28"/>
        <end position="37"/>
    </location>
</feature>
<evidence type="ECO:0000313" key="2">
    <source>
        <dbReference type="EMBL" id="KAH7357708.1"/>
    </source>
</evidence>
<organism evidence="2 3">
    <name type="scientific">Plectosphaerella cucumerina</name>
    <dbReference type="NCBI Taxonomy" id="40658"/>
    <lineage>
        <taxon>Eukaryota</taxon>
        <taxon>Fungi</taxon>
        <taxon>Dikarya</taxon>
        <taxon>Ascomycota</taxon>
        <taxon>Pezizomycotina</taxon>
        <taxon>Sordariomycetes</taxon>
        <taxon>Hypocreomycetidae</taxon>
        <taxon>Glomerellales</taxon>
        <taxon>Plectosphaerellaceae</taxon>
        <taxon>Plectosphaerella</taxon>
    </lineage>
</organism>
<protein>
    <submittedName>
        <fullName evidence="2">Uncharacterized protein</fullName>
    </submittedName>
</protein>
<gene>
    <name evidence="2" type="ORF">B0T11DRAFT_329596</name>
</gene>
<dbReference type="EMBL" id="JAGPXD010000004">
    <property type="protein sequence ID" value="KAH7357708.1"/>
    <property type="molecule type" value="Genomic_DNA"/>
</dbReference>
<accession>A0A8K0X0I6</accession>
<feature type="compositionally biased region" description="Acidic residues" evidence="1">
    <location>
        <begin position="460"/>
        <end position="469"/>
    </location>
</feature>
<feature type="compositionally biased region" description="Acidic residues" evidence="1">
    <location>
        <begin position="439"/>
        <end position="449"/>
    </location>
</feature>
<comment type="caution">
    <text evidence="2">The sequence shown here is derived from an EMBL/GenBank/DDBJ whole genome shotgun (WGS) entry which is preliminary data.</text>
</comment>
<feature type="compositionally biased region" description="Acidic residues" evidence="1">
    <location>
        <begin position="416"/>
        <end position="426"/>
    </location>
</feature>
<proteinExistence type="predicted"/>
<name>A0A8K0X0I6_9PEZI</name>
<evidence type="ECO:0000313" key="3">
    <source>
        <dbReference type="Proteomes" id="UP000813385"/>
    </source>
</evidence>
<feature type="compositionally biased region" description="Basic and acidic residues" evidence="1">
    <location>
        <begin position="394"/>
        <end position="409"/>
    </location>
</feature>